<gene>
    <name evidence="2" type="ORF">D7X12_17870</name>
</gene>
<accession>A0A3A8NDT8</accession>
<evidence type="ECO:0000313" key="3">
    <source>
        <dbReference type="Proteomes" id="UP000273405"/>
    </source>
</evidence>
<evidence type="ECO:0000313" key="2">
    <source>
        <dbReference type="EMBL" id="RKH41610.1"/>
    </source>
</evidence>
<dbReference type="Pfam" id="PF09346">
    <property type="entry name" value="SMI1_KNR4"/>
    <property type="match status" value="1"/>
</dbReference>
<dbReference type="InterPro" id="IPR037883">
    <property type="entry name" value="Knr4/Smi1-like_sf"/>
</dbReference>
<keyword evidence="3" id="KW-1185">Reference proteome</keyword>
<proteinExistence type="predicted"/>
<protein>
    <submittedName>
        <fullName evidence="2">SMI1/KNR4 family protein</fullName>
    </submittedName>
</protein>
<dbReference type="AlphaFoldDB" id="A0A3A8NDT8"/>
<reference evidence="3" key="1">
    <citation type="submission" date="2018-09" db="EMBL/GenBank/DDBJ databases">
        <authorList>
            <person name="Livingstone P.G."/>
            <person name="Whitworth D.E."/>
        </authorList>
    </citation>
    <scope>NUCLEOTIDE SEQUENCE [LARGE SCALE GENOMIC DNA]</scope>
    <source>
        <strain evidence="3">CA040B</strain>
    </source>
</reference>
<feature type="domain" description="Knr4/Smi1-like" evidence="1">
    <location>
        <begin position="19"/>
        <end position="139"/>
    </location>
</feature>
<dbReference type="Gene3D" id="3.40.1580.10">
    <property type="entry name" value="SMI1/KNR4-like"/>
    <property type="match status" value="1"/>
</dbReference>
<sequence length="157" mass="17740">MAVDRLLTEIARVHFPRPPATPAQLTAFEARVGWDMDPSLRAFYLHCDGCTLFEALPDAKYRILPLAEIRRARVAIRASDEDEDGAPSIFTLVDMQDTNFVVLDVAQRANGLYPLFDAFHETFPEMERIASSFEEFLEKALRSGNRSYWLSGNSPGE</sequence>
<dbReference type="SUPFAM" id="SSF160631">
    <property type="entry name" value="SMI1/KNR4-like"/>
    <property type="match status" value="1"/>
</dbReference>
<comment type="caution">
    <text evidence="2">The sequence shown here is derived from an EMBL/GenBank/DDBJ whole genome shotgun (WGS) entry which is preliminary data.</text>
</comment>
<dbReference type="Proteomes" id="UP000273405">
    <property type="component" value="Unassembled WGS sequence"/>
</dbReference>
<dbReference type="OrthoDB" id="5505403at2"/>
<dbReference type="EMBL" id="RAWG01000103">
    <property type="protein sequence ID" value="RKH41610.1"/>
    <property type="molecule type" value="Genomic_DNA"/>
</dbReference>
<name>A0A3A8NDT8_9BACT</name>
<dbReference type="SMART" id="SM00860">
    <property type="entry name" value="SMI1_KNR4"/>
    <property type="match status" value="1"/>
</dbReference>
<dbReference type="InterPro" id="IPR018958">
    <property type="entry name" value="Knr4/Smi1-like_dom"/>
</dbReference>
<dbReference type="RefSeq" id="WP_120626478.1">
    <property type="nucleotide sequence ID" value="NZ_RAWG01000103.1"/>
</dbReference>
<evidence type="ECO:0000259" key="1">
    <source>
        <dbReference type="SMART" id="SM00860"/>
    </source>
</evidence>
<organism evidence="2 3">
    <name type="scientific">Corallococcus sicarius</name>
    <dbReference type="NCBI Taxonomy" id="2316726"/>
    <lineage>
        <taxon>Bacteria</taxon>
        <taxon>Pseudomonadati</taxon>
        <taxon>Myxococcota</taxon>
        <taxon>Myxococcia</taxon>
        <taxon>Myxococcales</taxon>
        <taxon>Cystobacterineae</taxon>
        <taxon>Myxococcaceae</taxon>
        <taxon>Corallococcus</taxon>
    </lineage>
</organism>